<dbReference type="PANTHER" id="PTHR37312">
    <property type="entry name" value="MEMBRANE-BOUND ACYLTRANSFERASE YKRP-RELATED"/>
    <property type="match status" value="1"/>
</dbReference>
<dbReference type="PANTHER" id="PTHR37312:SF1">
    <property type="entry name" value="MEMBRANE-BOUND ACYLTRANSFERASE YKRP-RELATED"/>
    <property type="match status" value="1"/>
</dbReference>
<dbReference type="InterPro" id="IPR002656">
    <property type="entry name" value="Acyl_transf_3_dom"/>
</dbReference>
<evidence type="ECO:0000313" key="3">
    <source>
        <dbReference type="EMBL" id="VYT13955.1"/>
    </source>
</evidence>
<feature type="domain" description="Acyltransferase 3" evidence="2">
    <location>
        <begin position="8"/>
        <end position="320"/>
    </location>
</feature>
<dbReference type="GeneID" id="23114551"/>
<dbReference type="GO" id="GO:0016747">
    <property type="term" value="F:acyltransferase activity, transferring groups other than amino-acyl groups"/>
    <property type="evidence" value="ECO:0007669"/>
    <property type="project" value="InterPro"/>
</dbReference>
<feature type="transmembrane region" description="Helical" evidence="1">
    <location>
        <begin position="296"/>
        <end position="319"/>
    </location>
</feature>
<dbReference type="RefSeq" id="WP_002576474.1">
    <property type="nucleotide sequence ID" value="NZ_BAABZS010000002.1"/>
</dbReference>
<reference evidence="3" key="1">
    <citation type="submission" date="2019-11" db="EMBL/GenBank/DDBJ databases">
        <authorList>
            <person name="Feng L."/>
        </authorList>
    </citation>
    <scope>NUCLEOTIDE SEQUENCE</scope>
    <source>
        <strain evidence="3">CbolteaeLFYP116</strain>
    </source>
</reference>
<evidence type="ECO:0000259" key="2">
    <source>
        <dbReference type="Pfam" id="PF01757"/>
    </source>
</evidence>
<feature type="transmembrane region" description="Helical" evidence="1">
    <location>
        <begin position="253"/>
        <end position="276"/>
    </location>
</feature>
<gene>
    <name evidence="3" type="ORF">CBLFYP116_02015</name>
</gene>
<keyword evidence="3" id="KW-0808">Transferase</keyword>
<dbReference type="Pfam" id="PF01757">
    <property type="entry name" value="Acyl_transf_3"/>
    <property type="match status" value="1"/>
</dbReference>
<sequence length="341" mass="40371">MDNSRDLRIDCAKTVAIILVVVGHSVQYVFARDSFDDNLLFRYIYSFHMPLFMFISGYLSFNKNINYIWLKNRFISLVIPFLSWIILGYYISGSYKQITLFQKIKDILLTPDNGGMWFLWVLFLNCFIFFLSNNLYNKIRNTFEIKTEVFLKIIIFLFATVAIRKIASRFWYFGINSCSWYIVFYFAGHLVGTFKPLAKKYWTNKLGITTFIGFFILTFFWRRTENPIFLNAINEIFPHIVTRCILKIYTYIVPFLGIACIFCIINKIAVFNLYFLSYIGRHTIEIYVLQWYFIRTYTGIIVVDTLLSIILAIIIPLIIAKVVERYPKINLVLFGKRRTCV</sequence>
<proteinExistence type="predicted"/>
<keyword evidence="1" id="KW-0472">Membrane</keyword>
<feature type="transmembrane region" description="Helical" evidence="1">
    <location>
        <begin position="73"/>
        <end position="91"/>
    </location>
</feature>
<organism evidence="3">
    <name type="scientific">Enterocloster bolteae</name>
    <dbReference type="NCBI Taxonomy" id="208479"/>
    <lineage>
        <taxon>Bacteria</taxon>
        <taxon>Bacillati</taxon>
        <taxon>Bacillota</taxon>
        <taxon>Clostridia</taxon>
        <taxon>Lachnospirales</taxon>
        <taxon>Lachnospiraceae</taxon>
        <taxon>Enterocloster</taxon>
    </lineage>
</organism>
<dbReference type="EMBL" id="CACRTF010000011">
    <property type="protein sequence ID" value="VYT13955.1"/>
    <property type="molecule type" value="Genomic_DNA"/>
</dbReference>
<keyword evidence="3" id="KW-0012">Acyltransferase</keyword>
<keyword evidence="1" id="KW-0812">Transmembrane</keyword>
<dbReference type="AlphaFoldDB" id="A0A6N2U7A3"/>
<evidence type="ECO:0000256" key="1">
    <source>
        <dbReference type="SAM" id="Phobius"/>
    </source>
</evidence>
<feature type="transmembrane region" description="Helical" evidence="1">
    <location>
        <begin position="173"/>
        <end position="194"/>
    </location>
</feature>
<keyword evidence="1" id="KW-1133">Transmembrane helix</keyword>
<feature type="transmembrane region" description="Helical" evidence="1">
    <location>
        <begin position="12"/>
        <end position="31"/>
    </location>
</feature>
<dbReference type="InterPro" id="IPR052734">
    <property type="entry name" value="Nod_factor_acetyltransferase"/>
</dbReference>
<feature type="transmembrane region" description="Helical" evidence="1">
    <location>
        <begin position="206"/>
        <end position="222"/>
    </location>
</feature>
<feature type="transmembrane region" description="Helical" evidence="1">
    <location>
        <begin position="117"/>
        <end position="137"/>
    </location>
</feature>
<feature type="transmembrane region" description="Helical" evidence="1">
    <location>
        <begin position="43"/>
        <end position="61"/>
    </location>
</feature>
<protein>
    <submittedName>
        <fullName evidence="3">Acyltransferase family protein</fullName>
    </submittedName>
</protein>
<accession>A0A6N2U7A3</accession>
<name>A0A6N2U7A3_9FIRM</name>